<dbReference type="InterPro" id="IPR050678">
    <property type="entry name" value="DNA_Partitioning_ATPase"/>
</dbReference>
<accession>A0A6S7C884</accession>
<organism evidence="2 3">
    <name type="scientific">Achromobacter kerstersii</name>
    <dbReference type="NCBI Taxonomy" id="1353890"/>
    <lineage>
        <taxon>Bacteria</taxon>
        <taxon>Pseudomonadati</taxon>
        <taxon>Pseudomonadota</taxon>
        <taxon>Betaproteobacteria</taxon>
        <taxon>Burkholderiales</taxon>
        <taxon>Alcaligenaceae</taxon>
        <taxon>Achromobacter</taxon>
    </lineage>
</organism>
<dbReference type="RefSeq" id="WP_254600774.1">
    <property type="nucleotide sequence ID" value="NZ_CADIJQ010000017.1"/>
</dbReference>
<evidence type="ECO:0000313" key="2">
    <source>
        <dbReference type="EMBL" id="CAB3743285.1"/>
    </source>
</evidence>
<dbReference type="Gene3D" id="3.40.50.300">
    <property type="entry name" value="P-loop containing nucleotide triphosphate hydrolases"/>
    <property type="match status" value="1"/>
</dbReference>
<sequence>MSMKTAVVAQGKGGVGKTANAVHIAFHAAEEGLKTLVVDLDTGNLSKTMRQHRLEVPASSLFLDELPSIPEVQGPIALLHADRLLANVIYMPVERALKNFPVNLREFEKRGFDLCVIDTPASIGIATITALRTADAVISPVEMEDYSIEGIKDMMRVIVGAKQHNPKLHFLGIVPNRVDRRNPRQVKHLAEVQAAHGKLLAPVVVGLRTSVAEALAAGEPVWKSKKTTARAAAAEMRALGNHVLQTMGVAK</sequence>
<protein>
    <submittedName>
        <fullName evidence="2">Chromosome partitioning protein ParA</fullName>
    </submittedName>
</protein>
<reference evidence="2 3" key="1">
    <citation type="submission" date="2020-04" db="EMBL/GenBank/DDBJ databases">
        <authorList>
            <person name="De Canck E."/>
        </authorList>
    </citation>
    <scope>NUCLEOTIDE SEQUENCE [LARGE SCALE GENOMIC DNA]</scope>
    <source>
        <strain evidence="2 3">LMG 3441</strain>
    </source>
</reference>
<dbReference type="AlphaFoldDB" id="A0A6S7C884"/>
<dbReference type="CDD" id="cd02042">
    <property type="entry name" value="ParAB_family"/>
    <property type="match status" value="1"/>
</dbReference>
<dbReference type="InterPro" id="IPR027417">
    <property type="entry name" value="P-loop_NTPase"/>
</dbReference>
<dbReference type="PANTHER" id="PTHR13696:SF99">
    <property type="entry name" value="COBYRINIC ACID AC-DIAMIDE SYNTHASE"/>
    <property type="match status" value="1"/>
</dbReference>
<dbReference type="InterPro" id="IPR025669">
    <property type="entry name" value="AAA_dom"/>
</dbReference>
<dbReference type="Proteomes" id="UP000494269">
    <property type="component" value="Unassembled WGS sequence"/>
</dbReference>
<proteinExistence type="predicted"/>
<feature type="domain" description="AAA" evidence="1">
    <location>
        <begin position="3"/>
        <end position="168"/>
    </location>
</feature>
<evidence type="ECO:0000313" key="3">
    <source>
        <dbReference type="Proteomes" id="UP000494269"/>
    </source>
</evidence>
<dbReference type="EMBL" id="CADIJQ010000017">
    <property type="protein sequence ID" value="CAB3743285.1"/>
    <property type="molecule type" value="Genomic_DNA"/>
</dbReference>
<keyword evidence="3" id="KW-1185">Reference proteome</keyword>
<evidence type="ECO:0000259" key="1">
    <source>
        <dbReference type="Pfam" id="PF13614"/>
    </source>
</evidence>
<dbReference type="SUPFAM" id="SSF52540">
    <property type="entry name" value="P-loop containing nucleoside triphosphate hydrolases"/>
    <property type="match status" value="1"/>
</dbReference>
<name>A0A6S7C884_9BURK</name>
<dbReference type="PANTHER" id="PTHR13696">
    <property type="entry name" value="P-LOOP CONTAINING NUCLEOSIDE TRIPHOSPHATE HYDROLASE"/>
    <property type="match status" value="1"/>
</dbReference>
<dbReference type="Pfam" id="PF13614">
    <property type="entry name" value="AAA_31"/>
    <property type="match status" value="1"/>
</dbReference>
<gene>
    <name evidence="2" type="primary">parA_3</name>
    <name evidence="2" type="ORF">LMG3441_05971</name>
</gene>